<feature type="domain" description="C2H2-type" evidence="3">
    <location>
        <begin position="179"/>
        <end position="204"/>
    </location>
</feature>
<keyword evidence="1" id="KW-0863">Zinc-finger</keyword>
<evidence type="ECO:0000256" key="1">
    <source>
        <dbReference type="PROSITE-ProRule" id="PRU00042"/>
    </source>
</evidence>
<keyword evidence="1" id="KW-0479">Metal-binding</keyword>
<evidence type="ECO:0000259" key="3">
    <source>
        <dbReference type="PROSITE" id="PS50157"/>
    </source>
</evidence>
<dbReference type="OMA" id="EDEPSNX"/>
<feature type="region of interest" description="Disordered" evidence="2">
    <location>
        <begin position="1"/>
        <end position="78"/>
    </location>
</feature>
<dbReference type="Proteomes" id="UP000001593">
    <property type="component" value="Unassembled WGS sequence"/>
</dbReference>
<organism evidence="4 5">
    <name type="scientific">Nematostella vectensis</name>
    <name type="common">Starlet sea anemone</name>
    <dbReference type="NCBI Taxonomy" id="45351"/>
    <lineage>
        <taxon>Eukaryota</taxon>
        <taxon>Metazoa</taxon>
        <taxon>Cnidaria</taxon>
        <taxon>Anthozoa</taxon>
        <taxon>Hexacorallia</taxon>
        <taxon>Actiniaria</taxon>
        <taxon>Edwardsiidae</taxon>
        <taxon>Nematostella</taxon>
    </lineage>
</organism>
<reference evidence="4 5" key="1">
    <citation type="journal article" date="2007" name="Science">
        <title>Sea anemone genome reveals ancestral eumetazoan gene repertoire and genomic organization.</title>
        <authorList>
            <person name="Putnam N.H."/>
            <person name="Srivastava M."/>
            <person name="Hellsten U."/>
            <person name="Dirks B."/>
            <person name="Chapman J."/>
            <person name="Salamov A."/>
            <person name="Terry A."/>
            <person name="Shapiro H."/>
            <person name="Lindquist E."/>
            <person name="Kapitonov V.V."/>
            <person name="Jurka J."/>
            <person name="Genikhovich G."/>
            <person name="Grigoriev I.V."/>
            <person name="Lucas S.M."/>
            <person name="Steele R.E."/>
            <person name="Finnerty J.R."/>
            <person name="Technau U."/>
            <person name="Martindale M.Q."/>
            <person name="Rokhsar D.S."/>
        </authorList>
    </citation>
    <scope>NUCLEOTIDE SEQUENCE [LARGE SCALE GENOMIC DNA]</scope>
    <source>
        <strain evidence="5">CH2 X CH6</strain>
    </source>
</reference>
<dbReference type="HOGENOM" id="CLU_1344681_0_0_1"/>
<dbReference type="InParanoid" id="A7RM44"/>
<accession>A7RM44</accession>
<dbReference type="SMART" id="SM00355">
    <property type="entry name" value="ZnF_C2H2"/>
    <property type="match status" value="2"/>
</dbReference>
<dbReference type="Gene3D" id="3.30.160.60">
    <property type="entry name" value="Classic Zinc Finger"/>
    <property type="match status" value="1"/>
</dbReference>
<protein>
    <recommendedName>
        <fullName evidence="3">C2H2-type domain-containing protein</fullName>
    </recommendedName>
</protein>
<evidence type="ECO:0000313" key="5">
    <source>
        <dbReference type="Proteomes" id="UP000001593"/>
    </source>
</evidence>
<dbReference type="PROSITE" id="PS50157">
    <property type="entry name" value="ZINC_FINGER_C2H2_2"/>
    <property type="match status" value="2"/>
</dbReference>
<proteinExistence type="predicted"/>
<dbReference type="EMBL" id="DS469519">
    <property type="protein sequence ID" value="EDO47539.1"/>
    <property type="molecule type" value="Genomic_DNA"/>
</dbReference>
<gene>
    <name evidence="4" type="ORF">NEMVEDRAFT_v1g231992</name>
</gene>
<dbReference type="PhylomeDB" id="A7RM44"/>
<sequence length="204" mass="23523">MPRDDGYGAFKRRLESPASQRKLKRRSIEDNSENNSPFELSERNCLKSRKIRKLPSLENLQSPSNPIGEPSPPARLDDFLTSTPRLREVSERLAQLVASPNKVITQARTKKQENYKKATEKPSLEGFYTRKGNTYICLACKQRFKYFSNIKSHLKVVHRKTLEDSSPLCSPENPRSSSIQCEICERKFKYLSNLRTHLKVHSVV</sequence>
<evidence type="ECO:0000313" key="4">
    <source>
        <dbReference type="EMBL" id="EDO47539.1"/>
    </source>
</evidence>
<dbReference type="Pfam" id="PF00096">
    <property type="entry name" value="zf-C2H2"/>
    <property type="match status" value="1"/>
</dbReference>
<dbReference type="InterPro" id="IPR036236">
    <property type="entry name" value="Znf_C2H2_sf"/>
</dbReference>
<feature type="domain" description="C2H2-type" evidence="3">
    <location>
        <begin position="135"/>
        <end position="158"/>
    </location>
</feature>
<evidence type="ECO:0000256" key="2">
    <source>
        <dbReference type="SAM" id="MobiDB-lite"/>
    </source>
</evidence>
<dbReference type="AlphaFoldDB" id="A7RM44"/>
<dbReference type="GO" id="GO:0008270">
    <property type="term" value="F:zinc ion binding"/>
    <property type="evidence" value="ECO:0007669"/>
    <property type="project" value="UniProtKB-KW"/>
</dbReference>
<keyword evidence="1" id="KW-0862">Zinc</keyword>
<keyword evidence="5" id="KW-1185">Reference proteome</keyword>
<dbReference type="SUPFAM" id="SSF57667">
    <property type="entry name" value="beta-beta-alpha zinc fingers"/>
    <property type="match status" value="1"/>
</dbReference>
<name>A7RM44_NEMVE</name>
<dbReference type="InterPro" id="IPR013087">
    <property type="entry name" value="Znf_C2H2_type"/>
</dbReference>
<dbReference type="PROSITE" id="PS00028">
    <property type="entry name" value="ZINC_FINGER_C2H2_1"/>
    <property type="match status" value="2"/>
</dbReference>